<dbReference type="RefSeq" id="WP_380559340.1">
    <property type="nucleotide sequence ID" value="NZ_JBHEZY010000024.1"/>
</dbReference>
<sequence length="277" mass="30281">MNELRFEGAGKYVVDVRADSLWIHKGMGTHWLEVQLAVTAPEDWPGGRLLLLETDLFAPQSNGPRAFLGAERLSAAFGNGPFERLNLRFLLTGAQLLALEAQRVGDLSLEMDVRGFLPGIPDIDGFGSGPGYPGSSQAVEYISVAESRWRSQLQGLGRSLGVEMTIPFPVGEGPQQVAADFLREAQRRLGANDIDGAILEVRRALEVVRTDSGWAWPGKKAIDQQTAEERWSMVRSDLEHQAGGALHNDLGTKDHTYSRTEAEVLIAQTAALLRLLP</sequence>
<dbReference type="Proteomes" id="UP001592530">
    <property type="component" value="Unassembled WGS sequence"/>
</dbReference>
<evidence type="ECO:0000313" key="2">
    <source>
        <dbReference type="Proteomes" id="UP001592530"/>
    </source>
</evidence>
<evidence type="ECO:0008006" key="3">
    <source>
        <dbReference type="Google" id="ProtNLM"/>
    </source>
</evidence>
<protein>
    <recommendedName>
        <fullName evidence="3">HEPN domain-containing protein</fullName>
    </recommendedName>
</protein>
<accession>A0ABV6XCM3</accession>
<dbReference type="EMBL" id="JBHEZY010000024">
    <property type="protein sequence ID" value="MFC1435976.1"/>
    <property type="molecule type" value="Genomic_DNA"/>
</dbReference>
<organism evidence="1 2">
    <name type="scientific">Streptacidiphilus alkalitolerans</name>
    <dbReference type="NCBI Taxonomy" id="3342712"/>
    <lineage>
        <taxon>Bacteria</taxon>
        <taxon>Bacillati</taxon>
        <taxon>Actinomycetota</taxon>
        <taxon>Actinomycetes</taxon>
        <taxon>Kitasatosporales</taxon>
        <taxon>Streptomycetaceae</taxon>
        <taxon>Streptacidiphilus</taxon>
    </lineage>
</organism>
<reference evidence="1 2" key="1">
    <citation type="submission" date="2024-09" db="EMBL/GenBank/DDBJ databases">
        <authorList>
            <person name="Lee S.D."/>
        </authorList>
    </citation>
    <scope>NUCLEOTIDE SEQUENCE [LARGE SCALE GENOMIC DNA]</scope>
    <source>
        <strain evidence="1 2">N1-3</strain>
    </source>
</reference>
<name>A0ABV6XCM3_9ACTN</name>
<evidence type="ECO:0000313" key="1">
    <source>
        <dbReference type="EMBL" id="MFC1435976.1"/>
    </source>
</evidence>
<gene>
    <name evidence="1" type="ORF">ACEZDB_35625</name>
</gene>
<proteinExistence type="predicted"/>
<comment type="caution">
    <text evidence="1">The sequence shown here is derived from an EMBL/GenBank/DDBJ whole genome shotgun (WGS) entry which is preliminary data.</text>
</comment>